<dbReference type="EMBL" id="VTPS01000001">
    <property type="protein sequence ID" value="TZE83460.1"/>
    <property type="molecule type" value="Genomic_DNA"/>
</dbReference>
<dbReference type="GO" id="GO:0006284">
    <property type="term" value="P:base-excision repair"/>
    <property type="evidence" value="ECO:0007669"/>
    <property type="project" value="TreeGrafter"/>
</dbReference>
<comment type="caution">
    <text evidence="2">The sequence shown here is derived from an EMBL/GenBank/DDBJ whole genome shotgun (WGS) entry which is preliminary data.</text>
</comment>
<dbReference type="GO" id="GO:0008270">
    <property type="term" value="F:zinc ion binding"/>
    <property type="evidence" value="ECO:0007669"/>
    <property type="project" value="InterPro"/>
</dbReference>
<evidence type="ECO:0000313" key="2">
    <source>
        <dbReference type="EMBL" id="TZE83460.1"/>
    </source>
</evidence>
<reference evidence="2 3" key="1">
    <citation type="submission" date="2019-08" db="EMBL/GenBank/DDBJ databases">
        <title>Calorimonas adulescens gen. nov., sp. nov., an anaerobic thermophilic bacterium from Sakhalin hot spring.</title>
        <authorList>
            <person name="Khomyakova M.A."/>
            <person name="Merkel A.Y."/>
            <person name="Novikov A."/>
            <person name="Bonch-Osmolovskaya E.A."/>
            <person name="Slobodkin A.I."/>
        </authorList>
    </citation>
    <scope>NUCLEOTIDE SEQUENCE [LARGE SCALE GENOMIC DNA]</scope>
    <source>
        <strain evidence="2 3">A05MB</strain>
    </source>
</reference>
<dbReference type="AlphaFoldDB" id="A0A5D8QFJ3"/>
<dbReference type="InterPro" id="IPR013022">
    <property type="entry name" value="Xyl_isomerase-like_TIM-brl"/>
</dbReference>
<feature type="domain" description="Xylose isomerase-like TIM barrel" evidence="1">
    <location>
        <begin position="27"/>
        <end position="271"/>
    </location>
</feature>
<dbReference type="PANTHER" id="PTHR21445:SF0">
    <property type="entry name" value="APURINIC-APYRIMIDINIC ENDONUCLEASE"/>
    <property type="match status" value="1"/>
</dbReference>
<keyword evidence="3" id="KW-1185">Reference proteome</keyword>
<evidence type="ECO:0000259" key="1">
    <source>
        <dbReference type="Pfam" id="PF01261"/>
    </source>
</evidence>
<gene>
    <name evidence="2" type="ORF">FWJ32_00815</name>
</gene>
<evidence type="ECO:0000313" key="3">
    <source>
        <dbReference type="Proteomes" id="UP000322976"/>
    </source>
</evidence>
<dbReference type="InterPro" id="IPR036237">
    <property type="entry name" value="Xyl_isomerase-like_sf"/>
</dbReference>
<dbReference type="Pfam" id="PF01261">
    <property type="entry name" value="AP_endonuc_2"/>
    <property type="match status" value="1"/>
</dbReference>
<proteinExistence type="predicted"/>
<dbReference type="Gene3D" id="3.20.20.150">
    <property type="entry name" value="Divalent-metal-dependent TIM barrel enzymes"/>
    <property type="match status" value="1"/>
</dbReference>
<dbReference type="SMART" id="SM00518">
    <property type="entry name" value="AP2Ec"/>
    <property type="match status" value="1"/>
</dbReference>
<dbReference type="PANTHER" id="PTHR21445">
    <property type="entry name" value="ENDONUCLEASE IV ENDODEOXYRIBONUCLEASE IV"/>
    <property type="match status" value="1"/>
</dbReference>
<dbReference type="Proteomes" id="UP000322976">
    <property type="component" value="Unassembled WGS sequence"/>
</dbReference>
<dbReference type="SUPFAM" id="SSF51658">
    <property type="entry name" value="Xylose isomerase-like"/>
    <property type="match status" value="1"/>
</dbReference>
<protein>
    <submittedName>
        <fullName evidence="2">TIM barrel protein</fullName>
    </submittedName>
</protein>
<name>A0A5D8QFJ3_9THEO</name>
<dbReference type="GO" id="GO:0008081">
    <property type="term" value="F:phosphoric diester hydrolase activity"/>
    <property type="evidence" value="ECO:0007669"/>
    <property type="project" value="TreeGrafter"/>
</dbReference>
<dbReference type="GO" id="GO:0003906">
    <property type="term" value="F:DNA-(apurinic or apyrimidinic site) endonuclease activity"/>
    <property type="evidence" value="ECO:0007669"/>
    <property type="project" value="TreeGrafter"/>
</dbReference>
<accession>A0A5D8QFJ3</accession>
<dbReference type="InterPro" id="IPR001719">
    <property type="entry name" value="AP_endonuc_2"/>
</dbReference>
<organism evidence="2 3">
    <name type="scientific">Calorimonas adulescens</name>
    <dbReference type="NCBI Taxonomy" id="2606906"/>
    <lineage>
        <taxon>Bacteria</taxon>
        <taxon>Bacillati</taxon>
        <taxon>Bacillota</taxon>
        <taxon>Clostridia</taxon>
        <taxon>Thermoanaerobacterales</taxon>
        <taxon>Thermoanaerobacteraceae</taxon>
        <taxon>Calorimonas</taxon>
    </lineage>
</organism>
<dbReference type="RefSeq" id="WP_149544078.1">
    <property type="nucleotide sequence ID" value="NZ_VTPS01000001.1"/>
</dbReference>
<sequence length="286" mass="32420">MTALFGPSGNSQSFYDEGHKSTTEAPEWLKKRGLDAFEYSFGRGVRIREGTAREIGNAFVKEGITLSVHAPYYINLASTDEKKKKNTIRYFTESVTAAHWMGATRVIFHPGAVGKEERETAFGRALEFFSEIIHEVESLGYEEVRLCPETLGKINQLGSVEEVLRLCSLNRNVIPAIDFGHLHARTVGGIKSKDDYKRILDMMEEGLADERARKFHVHFSHIEYTKQGEKKHCDFKDEGFGPDFEPFAELMVERNLGPTIICESPTMMAEDARTMKDIYLKIKKAV</sequence>
<dbReference type="GO" id="GO:0003677">
    <property type="term" value="F:DNA binding"/>
    <property type="evidence" value="ECO:0007669"/>
    <property type="project" value="InterPro"/>
</dbReference>